<dbReference type="AlphaFoldDB" id="A0A397TD15"/>
<proteinExistence type="predicted"/>
<keyword evidence="3" id="KW-1185">Reference proteome</keyword>
<evidence type="ECO:0000313" key="3">
    <source>
        <dbReference type="Proteomes" id="UP000265703"/>
    </source>
</evidence>
<name>A0A397TD15_9GLOM</name>
<feature type="compositionally biased region" description="Basic and acidic residues" evidence="1">
    <location>
        <begin position="14"/>
        <end position="31"/>
    </location>
</feature>
<evidence type="ECO:0000256" key="1">
    <source>
        <dbReference type="SAM" id="MobiDB-lite"/>
    </source>
</evidence>
<organism evidence="2 3">
    <name type="scientific">Glomus cerebriforme</name>
    <dbReference type="NCBI Taxonomy" id="658196"/>
    <lineage>
        <taxon>Eukaryota</taxon>
        <taxon>Fungi</taxon>
        <taxon>Fungi incertae sedis</taxon>
        <taxon>Mucoromycota</taxon>
        <taxon>Glomeromycotina</taxon>
        <taxon>Glomeromycetes</taxon>
        <taxon>Glomerales</taxon>
        <taxon>Glomeraceae</taxon>
        <taxon>Glomus</taxon>
    </lineage>
</organism>
<gene>
    <name evidence="2" type="ORF">C1645_817446</name>
</gene>
<comment type="caution">
    <text evidence="2">The sequence shown here is derived from an EMBL/GenBank/DDBJ whole genome shotgun (WGS) entry which is preliminary data.</text>
</comment>
<dbReference type="Proteomes" id="UP000265703">
    <property type="component" value="Unassembled WGS sequence"/>
</dbReference>
<sequence length="50" mass="6011">MAKRGFTGSNNMKDLNKRRVSTLERGENTMENKIHKRKRYYYKGSFSEDH</sequence>
<dbReference type="EMBL" id="QKYT01000072">
    <property type="protein sequence ID" value="RIA94856.1"/>
    <property type="molecule type" value="Genomic_DNA"/>
</dbReference>
<protein>
    <submittedName>
        <fullName evidence="2">Uncharacterized protein</fullName>
    </submittedName>
</protein>
<feature type="region of interest" description="Disordered" evidence="1">
    <location>
        <begin position="1"/>
        <end position="31"/>
    </location>
</feature>
<evidence type="ECO:0000313" key="2">
    <source>
        <dbReference type="EMBL" id="RIA94856.1"/>
    </source>
</evidence>
<reference evidence="2 3" key="1">
    <citation type="submission" date="2018-06" db="EMBL/GenBank/DDBJ databases">
        <title>Comparative genomics reveals the genomic features of Rhizophagus irregularis, R. cerebriforme, R. diaphanum and Gigaspora rosea, and their symbiotic lifestyle signature.</title>
        <authorList>
            <person name="Morin E."/>
            <person name="San Clemente H."/>
            <person name="Chen E.C.H."/>
            <person name="De La Providencia I."/>
            <person name="Hainaut M."/>
            <person name="Kuo A."/>
            <person name="Kohler A."/>
            <person name="Murat C."/>
            <person name="Tang N."/>
            <person name="Roy S."/>
            <person name="Loubradou J."/>
            <person name="Henrissat B."/>
            <person name="Grigoriev I.V."/>
            <person name="Corradi N."/>
            <person name="Roux C."/>
            <person name="Martin F.M."/>
        </authorList>
    </citation>
    <scope>NUCLEOTIDE SEQUENCE [LARGE SCALE GENOMIC DNA]</scope>
    <source>
        <strain evidence="2 3">DAOM 227022</strain>
    </source>
</reference>
<accession>A0A397TD15</accession>